<proteinExistence type="predicted"/>
<reference evidence="1" key="1">
    <citation type="journal article" date="2018" name="Genome Biol. Evol.">
        <title>Mitochondrial and Plastid Genomes from Coralline Red Algae Provide Insights into the Incongruent Evolutionary Histories of Organelles.</title>
        <authorList>
            <person name="Lee J."/>
            <person name="Song H.J."/>
            <person name="In Park S."/>
            <person name="Lee Y.M."/>
            <person name="Jeong S.Y."/>
            <person name="Oh Cho T."/>
            <person name="Kim J.H."/>
            <person name="Choi H.G."/>
            <person name="Choi C.G."/>
            <person name="Nelson W.A."/>
            <person name="Fredericq S."/>
            <person name="Bhattacharya D."/>
            <person name="Su Yoon H."/>
        </authorList>
    </citation>
    <scope>NUCLEOTIDE SEQUENCE</scope>
</reference>
<gene>
    <name evidence="1" type="primary">orf700</name>
</gene>
<accession>A0A3G3MHI4</accession>
<keyword evidence="1" id="KW-0934">Plastid</keyword>
<dbReference type="AlphaFoldDB" id="A0A3G3MHI4"/>
<evidence type="ECO:0000313" key="1">
    <source>
        <dbReference type="EMBL" id="AYR06296.1"/>
    </source>
</evidence>
<evidence type="ECO:0008006" key="2">
    <source>
        <dbReference type="Google" id="ProtNLM"/>
    </source>
</evidence>
<organism evidence="1">
    <name type="scientific">Renouxia sp</name>
    <dbReference type="NCBI Taxonomy" id="2485823"/>
    <lineage>
        <taxon>Eukaryota</taxon>
        <taxon>Rhodophyta</taxon>
        <taxon>Florideophyceae</taxon>
        <taxon>Corallinophycidae</taxon>
        <taxon>Rhodogorgonales</taxon>
        <taxon>Rhodogorgonaceae</taxon>
        <taxon>Renouxia</taxon>
    </lineage>
</organism>
<dbReference type="EMBL" id="MH281629">
    <property type="protein sequence ID" value="AYR06296.1"/>
    <property type="molecule type" value="Genomic_DNA"/>
</dbReference>
<geneLocation type="plastid" evidence="1"/>
<dbReference type="Gene3D" id="3.10.20.310">
    <property type="entry name" value="membrane protein fhac"/>
    <property type="match status" value="1"/>
</dbReference>
<sequence>MKIEMNYISDSTTLKQVYKAVFLRNLNNPKLSHKITNYLSIKGLLNQHQSLSRSQINNILNRLKYSGFFSRIKVSPVSIYGRNYLVIYFKLNSILRKINVVDSCKLQIPNKYLSYLLSRQMGYPQNFVWINNIIREILFWYFMRGYKWARVILNYTGNNNEELNIKILEGKIYKIKLICVTTKTNNIKYFNSLIMRELHILPNEILNIKQVEAGILGLKSKKILLSCNYNVAYVNNSNLEITVKYRQTEDKETFILSKNWNISDKLYHLLGERLHYLFNNMIRKRFLVYHLPRIENLVHIHLRLYPFIYPVTSLHDMCFNNYIIPNFMYAEEFLNFWSLRRNFFYSTHTFEFKQYIYNLSKYLNNLTIDLQFDKLYPIIHLSYSHNKLQLNKNYQLELVTHLFQDRQKVKINILPTILEKVKYKKLYSNKFIYANGLDLTAKYRLYKSAILLTKIGIVYNWYNEALIYRNYQWQKLNILLNTKGDYSILEEQKVWITKRYLNYILNYKYNTLNIKKTLIAGKLLRINSRHTLALQEQNIQLKHIQKIRSSFHVQYTQVINISKKTLKKLSKYIIIDIEINQLSKKMKYTPTNNHYVSNYFSLIYYHSQHLIVRFCKLYNINLEYHIPFKYNSTLFCNINYFKEFCTPHKTICIITDVATVNGEYLLKHFLYNISLGAGLQINFPIKQLPPLKFRYSITLDKQRKFCVKLFFK</sequence>
<name>A0A3G3MHI4_9FLOR</name>
<protein>
    <recommendedName>
        <fullName evidence="2">POTRA domain-containing protein</fullName>
    </recommendedName>
</protein>